<dbReference type="NCBIfam" id="TIGR01625">
    <property type="entry name" value="YidE_YbjL_dupl"/>
    <property type="match status" value="1"/>
</dbReference>
<proteinExistence type="inferred from homology"/>
<dbReference type="Pfam" id="PF06826">
    <property type="entry name" value="Asp-Al_Ex"/>
    <property type="match status" value="2"/>
</dbReference>
<dbReference type="EMBL" id="ASWH01000001">
    <property type="protein sequence ID" value="EOW83599.1"/>
    <property type="molecule type" value="Genomic_DNA"/>
</dbReference>
<evidence type="ECO:0000256" key="4">
    <source>
        <dbReference type="ARBA" id="ARBA00022475"/>
    </source>
</evidence>
<feature type="transmembrane region" description="Helical" evidence="8">
    <location>
        <begin position="35"/>
        <end position="59"/>
    </location>
</feature>
<feature type="domain" description="YidE/YbjL duplication" evidence="9">
    <location>
        <begin position="381"/>
        <end position="550"/>
    </location>
</feature>
<organism evidence="10 12">
    <name type="scientific">Enterococcus gilvus ATCC BAA-350</name>
    <dbReference type="NCBI Taxonomy" id="1158614"/>
    <lineage>
        <taxon>Bacteria</taxon>
        <taxon>Bacillati</taxon>
        <taxon>Bacillota</taxon>
        <taxon>Bacilli</taxon>
        <taxon>Lactobacillales</taxon>
        <taxon>Enterococcaceae</taxon>
        <taxon>Enterococcus</taxon>
    </lineage>
</organism>
<dbReference type="Proteomes" id="UP000013750">
    <property type="component" value="Unassembled WGS sequence"/>
</dbReference>
<feature type="transmembrane region" description="Helical" evidence="8">
    <location>
        <begin position="531"/>
        <end position="554"/>
    </location>
</feature>
<dbReference type="PANTHER" id="PTHR30445">
    <property type="entry name" value="K(+)_H(+) ANTIPORTER SUBUNIT KHTT"/>
    <property type="match status" value="1"/>
</dbReference>
<dbReference type="InterPro" id="IPR022457">
    <property type="entry name" value="Asp_Ala_antiprt"/>
</dbReference>
<feature type="transmembrane region" description="Helical" evidence="8">
    <location>
        <begin position="443"/>
        <end position="461"/>
    </location>
</feature>
<evidence type="ECO:0000313" key="12">
    <source>
        <dbReference type="Proteomes" id="UP000013750"/>
    </source>
</evidence>
<evidence type="ECO:0000259" key="9">
    <source>
        <dbReference type="Pfam" id="PF06826"/>
    </source>
</evidence>
<dbReference type="OrthoDB" id="9155749at2"/>
<keyword evidence="4" id="KW-1003">Cell membrane</keyword>
<feature type="transmembrane region" description="Helical" evidence="8">
    <location>
        <begin position="379"/>
        <end position="398"/>
    </location>
</feature>
<evidence type="ECO:0000256" key="7">
    <source>
        <dbReference type="ARBA" id="ARBA00023136"/>
    </source>
</evidence>
<feature type="transmembrane region" description="Helical" evidence="8">
    <location>
        <begin position="65"/>
        <end position="83"/>
    </location>
</feature>
<dbReference type="HOGENOM" id="CLU_035023_2_2_9"/>
<dbReference type="eggNOG" id="COG2985">
    <property type="taxonomic scope" value="Bacteria"/>
</dbReference>
<evidence type="ECO:0000256" key="8">
    <source>
        <dbReference type="SAM" id="Phobius"/>
    </source>
</evidence>
<dbReference type="NCBIfam" id="TIGR03802">
    <property type="entry name" value="Asp_Ala_antiprt"/>
    <property type="match status" value="1"/>
</dbReference>
<evidence type="ECO:0000256" key="5">
    <source>
        <dbReference type="ARBA" id="ARBA00022692"/>
    </source>
</evidence>
<accession>R2Y3D5</accession>
<feature type="transmembrane region" description="Helical" evidence="8">
    <location>
        <begin position="467"/>
        <end position="490"/>
    </location>
</feature>
<dbReference type="RefSeq" id="WP_010779460.1">
    <property type="nucleotide sequence ID" value="NZ_ASWH01000001.1"/>
</dbReference>
<dbReference type="GO" id="GO:0005886">
    <property type="term" value="C:plasma membrane"/>
    <property type="evidence" value="ECO:0007669"/>
    <property type="project" value="UniProtKB-SubCell"/>
</dbReference>
<feature type="transmembrane region" description="Helical" evidence="8">
    <location>
        <begin position="95"/>
        <end position="115"/>
    </location>
</feature>
<dbReference type="InterPro" id="IPR050144">
    <property type="entry name" value="AAE_transporter"/>
</dbReference>
<keyword evidence="3" id="KW-0813">Transport</keyword>
<gene>
    <name evidence="11" type="ORF">I592_02958</name>
    <name evidence="10" type="ORF">UKC_01012</name>
</gene>
<keyword evidence="6 8" id="KW-1133">Transmembrane helix</keyword>
<dbReference type="GO" id="GO:0022857">
    <property type="term" value="F:transmembrane transporter activity"/>
    <property type="evidence" value="ECO:0007669"/>
    <property type="project" value="InterPro"/>
</dbReference>
<keyword evidence="13" id="KW-1185">Reference proteome</keyword>
<keyword evidence="7 8" id="KW-0472">Membrane</keyword>
<dbReference type="PATRIC" id="fig|1158614.3.peg.1044"/>
<comment type="similarity">
    <text evidence="2">Belongs to the AAE transporter (TC 2.A.81) family.</text>
</comment>
<evidence type="ECO:0000256" key="2">
    <source>
        <dbReference type="ARBA" id="ARBA00009854"/>
    </source>
</evidence>
<protein>
    <submittedName>
        <fullName evidence="10">Aspartate-alanine antiporter</fullName>
    </submittedName>
</protein>
<dbReference type="InterPro" id="IPR006512">
    <property type="entry name" value="YidE_YbjL"/>
</dbReference>
<dbReference type="AlphaFoldDB" id="R2Y3D5"/>
<evidence type="ECO:0000256" key="1">
    <source>
        <dbReference type="ARBA" id="ARBA00004651"/>
    </source>
</evidence>
<evidence type="ECO:0000313" key="11">
    <source>
        <dbReference type="EMBL" id="EOW83599.1"/>
    </source>
</evidence>
<feature type="transmembrane region" description="Helical" evidence="8">
    <location>
        <begin position="404"/>
        <end position="422"/>
    </location>
</feature>
<name>R2Y3D5_9ENTE</name>
<reference evidence="10 12" key="1">
    <citation type="submission" date="2013-02" db="EMBL/GenBank/DDBJ databases">
        <title>The Genome Sequence of Enterococcus gilvus ATCC BAA-350.</title>
        <authorList>
            <consortium name="The Broad Institute Genome Sequencing Platform"/>
            <consortium name="The Broad Institute Genome Sequencing Center for Infectious Disease"/>
            <person name="Earl A.M."/>
            <person name="Gilmore M.S."/>
            <person name="Lebreton F."/>
            <person name="Walker B."/>
            <person name="Young S.K."/>
            <person name="Zeng Q."/>
            <person name="Gargeya S."/>
            <person name="Fitzgerald M."/>
            <person name="Haas B."/>
            <person name="Abouelleil A."/>
            <person name="Alvarado L."/>
            <person name="Arachchi H.M."/>
            <person name="Berlin A.M."/>
            <person name="Chapman S.B."/>
            <person name="Dewar J."/>
            <person name="Goldberg J."/>
            <person name="Griggs A."/>
            <person name="Gujja S."/>
            <person name="Hansen M."/>
            <person name="Howarth C."/>
            <person name="Imamovic A."/>
            <person name="Larimer J."/>
            <person name="McCowan C."/>
            <person name="Murphy C."/>
            <person name="Neiman D."/>
            <person name="Pearson M."/>
            <person name="Priest M."/>
            <person name="Roberts A."/>
            <person name="Saif S."/>
            <person name="Shea T."/>
            <person name="Sisk P."/>
            <person name="Sykes S."/>
            <person name="Wortman J."/>
            <person name="Nusbaum C."/>
            <person name="Birren B."/>
        </authorList>
    </citation>
    <scope>NUCLEOTIDE SEQUENCE [LARGE SCALE GENOMIC DNA]</scope>
    <source>
        <strain evidence="10 12">ATCC BAA-350</strain>
    </source>
</reference>
<evidence type="ECO:0000256" key="3">
    <source>
        <dbReference type="ARBA" id="ARBA00022448"/>
    </source>
</evidence>
<feature type="transmembrane region" description="Helical" evidence="8">
    <location>
        <begin position="502"/>
        <end position="519"/>
    </location>
</feature>
<dbReference type="EMBL" id="AJDQ01000006">
    <property type="protein sequence ID" value="EOI56827.1"/>
    <property type="molecule type" value="Genomic_DNA"/>
</dbReference>
<comment type="caution">
    <text evidence="10">The sequence shown here is derived from an EMBL/GenBank/DDBJ whole genome shotgun (WGS) entry which is preliminary data.</text>
</comment>
<dbReference type="PANTHER" id="PTHR30445:SF9">
    <property type="match status" value="1"/>
</dbReference>
<evidence type="ECO:0000256" key="6">
    <source>
        <dbReference type="ARBA" id="ARBA00022989"/>
    </source>
</evidence>
<evidence type="ECO:0000313" key="10">
    <source>
        <dbReference type="EMBL" id="EOI56827.1"/>
    </source>
</evidence>
<dbReference type="Proteomes" id="UP000014160">
    <property type="component" value="Unassembled WGS sequence"/>
</dbReference>
<feature type="transmembrane region" description="Helical" evidence="8">
    <location>
        <begin position="161"/>
        <end position="179"/>
    </location>
</feature>
<sequence>MWKEISTFLLANPIISLFLALAGGYYIGKLKIKSFSLGSTVGVLLVALLIGQVGAFTIAPILKSIFFDLFIFVVGYEVGPAFVQSLKKSGIKLVIQSLFFSVVAFGIAMVIFKIADIDAGEAGGIIAGALTQSATIGTATSAINGLAISAAAKSAMTSNVAIAYAVTYVFGTMGVVIFLKNIAPAILRVNLKDETKKMMESLNLDTSDSSSPLLSTLATRSFEILQLPQEKMTVAAFEKKFHDKIVLQQLFSQRKPVDFDAQTSFKKGQVVTVLGDSEDLWKLIKEGVNYKEVFDDAYRKIPLLTMEVLLTNEYSYHALSLLTDHSIVVAEAMHEGTKVTELSTLKPGDRITLAGPARSIKKVLPTLGYPVENGAETDVSFLSIGLIVGLLIGLLVLTVKGVPLTLGAGGGALFSGLFFGWYQNKKAYLGNIPSATRWFLKSVGLNLFIAAVGLEAGSQFIKALGAMGIQVLLIGAVISILPHLLTLLFGKYVLKLNAVDNIGSLAGVGTINAALNAISEETQSSVFSLSFTPAYAIGNITLTVMGPLVVSLLAH</sequence>
<reference evidence="11 13" key="2">
    <citation type="submission" date="2013-03" db="EMBL/GenBank/DDBJ databases">
        <title>The Genome Sequence of Enterococcus gilvus ATCC BAA-350 (PacBio/Illumina hybrid assembly).</title>
        <authorList>
            <consortium name="The Broad Institute Genomics Platform"/>
            <consortium name="The Broad Institute Genome Sequencing Center for Infectious Disease"/>
            <person name="Earl A."/>
            <person name="Russ C."/>
            <person name="Gilmore M."/>
            <person name="Surin D."/>
            <person name="Walker B."/>
            <person name="Young S."/>
            <person name="Zeng Q."/>
            <person name="Gargeya S."/>
            <person name="Fitzgerald M."/>
            <person name="Haas B."/>
            <person name="Abouelleil A."/>
            <person name="Allen A.W."/>
            <person name="Alvarado L."/>
            <person name="Arachchi H.M."/>
            <person name="Berlin A.M."/>
            <person name="Chapman S.B."/>
            <person name="Gainer-Dewar J."/>
            <person name="Goldberg J."/>
            <person name="Griggs A."/>
            <person name="Gujja S."/>
            <person name="Hansen M."/>
            <person name="Howarth C."/>
            <person name="Imamovic A."/>
            <person name="Ireland A."/>
            <person name="Larimer J."/>
            <person name="McCowan C."/>
            <person name="Murphy C."/>
            <person name="Pearson M."/>
            <person name="Poon T.W."/>
            <person name="Priest M."/>
            <person name="Roberts A."/>
            <person name="Saif S."/>
            <person name="Shea T."/>
            <person name="Sisk P."/>
            <person name="Sykes S."/>
            <person name="Wortman J."/>
            <person name="Nusbaum C."/>
            <person name="Birren B."/>
        </authorList>
    </citation>
    <scope>NUCLEOTIDE SEQUENCE [LARGE SCALE GENOMIC DNA]</scope>
    <source>
        <strain evidence="11 13">ATCC BAA-350</strain>
    </source>
</reference>
<comment type="subcellular location">
    <subcellularLocation>
        <location evidence="1">Cell membrane</location>
        <topology evidence="1">Multi-pass membrane protein</topology>
    </subcellularLocation>
</comment>
<keyword evidence="5 8" id="KW-0812">Transmembrane</keyword>
<feature type="transmembrane region" description="Helical" evidence="8">
    <location>
        <begin position="6"/>
        <end position="28"/>
    </location>
</feature>
<feature type="domain" description="YidE/YbjL duplication" evidence="9">
    <location>
        <begin position="17"/>
        <end position="182"/>
    </location>
</feature>
<evidence type="ECO:0000313" key="13">
    <source>
        <dbReference type="Proteomes" id="UP000014160"/>
    </source>
</evidence>